<proteinExistence type="predicted"/>
<geneLocation type="plasmid" evidence="2">
    <name>pts417</name>
</geneLocation>
<keyword evidence="2" id="KW-1185">Reference proteome</keyword>
<organism evidence="1 2">
    <name type="scientific">Candidatus Thiodictyon syntrophicum</name>
    <dbReference type="NCBI Taxonomy" id="1166950"/>
    <lineage>
        <taxon>Bacteria</taxon>
        <taxon>Pseudomonadati</taxon>
        <taxon>Pseudomonadota</taxon>
        <taxon>Gammaproteobacteria</taxon>
        <taxon>Chromatiales</taxon>
        <taxon>Chromatiaceae</taxon>
        <taxon>Thiodictyon</taxon>
    </lineage>
</organism>
<keyword evidence="1" id="KW-0614">Plasmid</keyword>
<dbReference type="EMBL" id="CP020371">
    <property type="protein sequence ID" value="AUB85106.1"/>
    <property type="molecule type" value="Genomic_DNA"/>
</dbReference>
<protein>
    <submittedName>
        <fullName evidence="1">Uncharacterized protein</fullName>
    </submittedName>
</protein>
<sequence>MDAPWAAWWAAPGPVAFLDETLDALRRGRSVVLGLPLGAPPGLAQALEAEVSRDSLWCWTAIAPTGPATPMSTVVQALWGSTAAPETLLGLVQAARLRNRVLWIGPLTTEPWPPWRDWLLAFARAAATLPAADRPVLCTETRGLPRTDWPRVDPSLAVLQWRGRLDGLDMQLWAATLLRGIELPPFTGRLRRELIATLAGADPLLAVHLRDETIPGLCRPQSTLIGFAAARGWHEAPPHTWEAGVLEQLTGEQTLHLAALALDPAASASAIAEHLWRAEVRVLFPLIETLRRRLIERHRAQLRVPVQVEGRAPIIHIEDLELGHLHWQLRGRLGAQRAELLAALHRARNALAHLEPLSAEDLLGLLRLLDKTDLWQPAGGDAHR</sequence>
<accession>A0A2K8UHP9</accession>
<dbReference type="KEGG" id="tsy:THSYN_29700"/>
<evidence type="ECO:0000313" key="2">
    <source>
        <dbReference type="Proteomes" id="UP000232638"/>
    </source>
</evidence>
<dbReference type="AlphaFoldDB" id="A0A2K8UHP9"/>
<dbReference type="RefSeq" id="WP_100922758.1">
    <property type="nucleotide sequence ID" value="NZ_CP020371.1"/>
</dbReference>
<gene>
    <name evidence="1" type="ORF">THSYN_29700</name>
</gene>
<name>A0A2K8UHP9_9GAMM</name>
<reference evidence="1 2" key="1">
    <citation type="submission" date="2017-03" db="EMBL/GenBank/DDBJ databases">
        <title>Complete genome sequence of Candidatus 'Thiodictyon syntrophicum' sp. nov. strain Cad16T, a photolithoautotroph purple sulfur bacterium isolated from an alpine meromictic lake.</title>
        <authorList>
            <person name="Luedin S.M."/>
            <person name="Pothier J.F."/>
            <person name="Danza F."/>
            <person name="Storelli N."/>
            <person name="Wittwer M."/>
            <person name="Tonolla M."/>
        </authorList>
    </citation>
    <scope>NUCLEOTIDE SEQUENCE [LARGE SCALE GENOMIC DNA]</scope>
    <source>
        <strain evidence="1 2">Cad16T</strain>
        <plasmid evidence="2">Plasmid pts417</plasmid>
    </source>
</reference>
<evidence type="ECO:0000313" key="1">
    <source>
        <dbReference type="EMBL" id="AUB85106.1"/>
    </source>
</evidence>
<dbReference type="Proteomes" id="UP000232638">
    <property type="component" value="Plasmid pTs417"/>
</dbReference>